<proteinExistence type="predicted"/>
<keyword evidence="1" id="KW-0812">Transmembrane</keyword>
<sequence>MNYLDSKLKTYNLKLSQVILLLFLLVLIALGAVPSYLKGRWAWEQPPPIPSLKQIQQLRKTGLTVPGWQTISQQNPEVSGHKWSFQNLQRDPQTQAVLMLLPQNGPKEQPQVEWVDIKGFWRWKTDNYRSAQFTATSTNNNSQTAKVEAQYFRGWNPTQTYAVLQWYAVPNGGSPDPGKWFWADQMAQWQKRRVPWVAVNIQIPIEPLGDIEKVWPIAESIGKTVQSTLMSGPFRKN</sequence>
<dbReference type="AlphaFoldDB" id="A0A926ZJV4"/>
<comment type="caution">
    <text evidence="2">The sequence shown here is derived from an EMBL/GenBank/DDBJ whole genome shotgun (WGS) entry which is preliminary data.</text>
</comment>
<feature type="transmembrane region" description="Helical" evidence="1">
    <location>
        <begin position="15"/>
        <end position="37"/>
    </location>
</feature>
<evidence type="ECO:0000313" key="2">
    <source>
        <dbReference type="EMBL" id="MBD2185948.1"/>
    </source>
</evidence>
<protein>
    <submittedName>
        <fullName evidence="2">Cyanoexosortase B system-associated protein</fullName>
    </submittedName>
</protein>
<gene>
    <name evidence="2" type="ORF">H6G03_33640</name>
</gene>
<reference evidence="2" key="1">
    <citation type="journal article" date="2015" name="ISME J.">
        <title>Draft Genome Sequence of Streptomyces incarnatus NRRL8089, which Produces the Nucleoside Antibiotic Sinefungin.</title>
        <authorList>
            <person name="Oshima K."/>
            <person name="Hattori M."/>
            <person name="Shimizu H."/>
            <person name="Fukuda K."/>
            <person name="Nemoto M."/>
            <person name="Inagaki K."/>
            <person name="Tamura T."/>
        </authorList>
    </citation>
    <scope>NUCLEOTIDE SEQUENCE</scope>
    <source>
        <strain evidence="2">FACHB-1375</strain>
    </source>
</reference>
<keyword evidence="3" id="KW-1185">Reference proteome</keyword>
<keyword evidence="1" id="KW-0472">Membrane</keyword>
<reference evidence="2" key="2">
    <citation type="submission" date="2020-08" db="EMBL/GenBank/DDBJ databases">
        <authorList>
            <person name="Chen M."/>
            <person name="Teng W."/>
            <person name="Zhao L."/>
            <person name="Hu C."/>
            <person name="Zhou Y."/>
            <person name="Han B."/>
            <person name="Song L."/>
            <person name="Shu W."/>
        </authorList>
    </citation>
    <scope>NUCLEOTIDE SEQUENCE</scope>
    <source>
        <strain evidence="2">FACHB-1375</strain>
    </source>
</reference>
<accession>A0A926ZJV4</accession>
<dbReference type="EMBL" id="JACJPW010000153">
    <property type="protein sequence ID" value="MBD2185948.1"/>
    <property type="molecule type" value="Genomic_DNA"/>
</dbReference>
<dbReference type="InterPro" id="IPR030917">
    <property type="entry name" value="Cyanoexo_CrtB_assoc"/>
</dbReference>
<evidence type="ECO:0000256" key="1">
    <source>
        <dbReference type="SAM" id="Phobius"/>
    </source>
</evidence>
<keyword evidence="1" id="KW-1133">Transmembrane helix</keyword>
<name>A0A926ZJV4_9CYAN</name>
<organism evidence="2 3">
    <name type="scientific">Aerosakkonema funiforme FACHB-1375</name>
    <dbReference type="NCBI Taxonomy" id="2949571"/>
    <lineage>
        <taxon>Bacteria</taxon>
        <taxon>Bacillati</taxon>
        <taxon>Cyanobacteriota</taxon>
        <taxon>Cyanophyceae</taxon>
        <taxon>Oscillatoriophycideae</taxon>
        <taxon>Aerosakkonematales</taxon>
        <taxon>Aerosakkonemataceae</taxon>
        <taxon>Aerosakkonema</taxon>
    </lineage>
</organism>
<dbReference type="NCBIfam" id="TIGR04533">
    <property type="entry name" value="cyanosortB_assc"/>
    <property type="match status" value="1"/>
</dbReference>
<dbReference type="Proteomes" id="UP000641646">
    <property type="component" value="Unassembled WGS sequence"/>
</dbReference>
<dbReference type="RefSeq" id="WP_190474777.1">
    <property type="nucleotide sequence ID" value="NZ_JACJPW010000153.1"/>
</dbReference>
<evidence type="ECO:0000313" key="3">
    <source>
        <dbReference type="Proteomes" id="UP000641646"/>
    </source>
</evidence>